<feature type="transmembrane region" description="Helical" evidence="1">
    <location>
        <begin position="31"/>
        <end position="47"/>
    </location>
</feature>
<dbReference type="Proteomes" id="UP000254101">
    <property type="component" value="Unassembled WGS sequence"/>
</dbReference>
<comment type="caution">
    <text evidence="2">The sequence shown here is derived from an EMBL/GenBank/DDBJ whole genome shotgun (WGS) entry which is preliminary data.</text>
</comment>
<sequence>MLNILSWLFGLVGLVIVILGLIPFIGILNWIALPFLVIGTILGFLSSSTSGRTFCIIIMIISIVRLSLGGGLL</sequence>
<name>A0A395LN37_9SPHN</name>
<keyword evidence="1" id="KW-0472">Membrane</keyword>
<protein>
    <submittedName>
        <fullName evidence="2">Uncharacterized protein</fullName>
    </submittedName>
</protein>
<evidence type="ECO:0000256" key="1">
    <source>
        <dbReference type="SAM" id="Phobius"/>
    </source>
</evidence>
<reference evidence="2 3" key="1">
    <citation type="submission" date="2018-07" db="EMBL/GenBank/DDBJ databases">
        <title>Erythrobacter nanhaiensis sp. nov., a novel member of the genus Erythrobacter isolated from the South China Sea.</title>
        <authorList>
            <person name="Chen X."/>
            <person name="Liu J."/>
        </authorList>
    </citation>
    <scope>NUCLEOTIDE SEQUENCE [LARGE SCALE GENOMIC DNA]</scope>
    <source>
        <strain evidence="2 3">S-5</strain>
    </source>
</reference>
<dbReference type="AlphaFoldDB" id="A0A395LN37"/>
<evidence type="ECO:0000313" key="3">
    <source>
        <dbReference type="Proteomes" id="UP000254101"/>
    </source>
</evidence>
<organism evidence="2 3">
    <name type="scientific">Alteriqipengyuania lutimaris</name>
    <dbReference type="NCBI Taxonomy" id="1538146"/>
    <lineage>
        <taxon>Bacteria</taxon>
        <taxon>Pseudomonadati</taxon>
        <taxon>Pseudomonadota</taxon>
        <taxon>Alphaproteobacteria</taxon>
        <taxon>Sphingomonadales</taxon>
        <taxon>Erythrobacteraceae</taxon>
        <taxon>Alteriqipengyuania</taxon>
    </lineage>
</organism>
<proteinExistence type="predicted"/>
<accession>A0A395LN37</accession>
<keyword evidence="1" id="KW-0812">Transmembrane</keyword>
<gene>
    <name evidence="2" type="ORF">DL238_15420</name>
</gene>
<keyword evidence="3" id="KW-1185">Reference proteome</keyword>
<evidence type="ECO:0000313" key="2">
    <source>
        <dbReference type="EMBL" id="RDS76050.1"/>
    </source>
</evidence>
<dbReference type="RefSeq" id="WP_115493317.1">
    <property type="nucleotide sequence ID" value="NZ_JACHWW010000002.1"/>
</dbReference>
<feature type="transmembrane region" description="Helical" evidence="1">
    <location>
        <begin position="7"/>
        <end position="25"/>
    </location>
</feature>
<feature type="transmembrane region" description="Helical" evidence="1">
    <location>
        <begin position="54"/>
        <end position="72"/>
    </location>
</feature>
<keyword evidence="1" id="KW-1133">Transmembrane helix</keyword>
<dbReference type="EMBL" id="QRBB01000002">
    <property type="protein sequence ID" value="RDS76050.1"/>
    <property type="molecule type" value="Genomic_DNA"/>
</dbReference>